<evidence type="ECO:0000313" key="1">
    <source>
        <dbReference type="EMBL" id="KAJ8684915.1"/>
    </source>
</evidence>
<reference evidence="1" key="1">
    <citation type="submission" date="2023-04" db="EMBL/GenBank/DDBJ databases">
        <title>A chromosome-level genome assembly of the parasitoid wasp Eretmocerus hayati.</title>
        <authorList>
            <person name="Zhong Y."/>
            <person name="Liu S."/>
            <person name="Liu Y."/>
        </authorList>
    </citation>
    <scope>NUCLEOTIDE SEQUENCE</scope>
    <source>
        <strain evidence="1">ZJU_SS_LIU_2023</strain>
    </source>
</reference>
<evidence type="ECO:0000313" key="2">
    <source>
        <dbReference type="Proteomes" id="UP001239111"/>
    </source>
</evidence>
<accession>A0ACC2PSX8</accession>
<sequence length="491" mass="56362">MTGRNVARRGRPLMRRAGEDPANIEQQVARLDHLRAIPNPPRQQDGERGGIIQAALEHQCESNTSDSDDSRSESGYSSTTSNEVPPVPHEVPPVPHEVPPVQHEVPMNGLFENNQEEAPGIQIQQQDNQIEPPEAAEAEQGRLVELPQQVNDEIHERIPEQQVDPGQEQMNQGPIEQLQEMVDRHFDGNRQPMNQAQQVEQQEMPRPPLEQLQPAGQQENEPINQNRNQENFDERMEAIRERAWRGAVEVAFGGDAPHIVVQRQLEEEARRLEAGRLRMEEERRQRDERRRENMQDERMRRYRQLIQERRMRDGPRLQNHHNRVIRLELRNRPVILNPPAPGLLAGVVPFANLGAPQNDMELAFFEAIDGDQFLAINGEQPGGAPVVLHVSGICAIAPDNSTWRCLRCVRTGSRNGFNGRSRWWMHHLHLTGLRSRIRLMFCPGCNNIAFEYFSRHSCQSCLEVYHAHRREILIGVIFESMIARVVNEPSR</sequence>
<comment type="caution">
    <text evidence="1">The sequence shown here is derived from an EMBL/GenBank/DDBJ whole genome shotgun (WGS) entry which is preliminary data.</text>
</comment>
<organism evidence="1 2">
    <name type="scientific">Eretmocerus hayati</name>
    <dbReference type="NCBI Taxonomy" id="131215"/>
    <lineage>
        <taxon>Eukaryota</taxon>
        <taxon>Metazoa</taxon>
        <taxon>Ecdysozoa</taxon>
        <taxon>Arthropoda</taxon>
        <taxon>Hexapoda</taxon>
        <taxon>Insecta</taxon>
        <taxon>Pterygota</taxon>
        <taxon>Neoptera</taxon>
        <taxon>Endopterygota</taxon>
        <taxon>Hymenoptera</taxon>
        <taxon>Apocrita</taxon>
        <taxon>Proctotrupomorpha</taxon>
        <taxon>Chalcidoidea</taxon>
        <taxon>Aphelinidae</taxon>
        <taxon>Aphelininae</taxon>
        <taxon>Eretmocerus</taxon>
    </lineage>
</organism>
<name>A0ACC2PSX8_9HYME</name>
<dbReference type="Proteomes" id="UP001239111">
    <property type="component" value="Chromosome 1"/>
</dbReference>
<proteinExistence type="predicted"/>
<keyword evidence="2" id="KW-1185">Reference proteome</keyword>
<protein>
    <submittedName>
        <fullName evidence="1">Uncharacterized protein</fullName>
    </submittedName>
</protein>
<gene>
    <name evidence="1" type="ORF">QAD02_020708</name>
</gene>
<dbReference type="EMBL" id="CM056741">
    <property type="protein sequence ID" value="KAJ8684915.1"/>
    <property type="molecule type" value="Genomic_DNA"/>
</dbReference>